<name>A0AAC8VGK9_PISSA</name>
<protein>
    <submittedName>
        <fullName evidence="1">Uncharacterized protein</fullName>
    </submittedName>
</protein>
<dbReference type="EMBL" id="CP012508">
    <property type="protein sequence ID" value="ALB22120.1"/>
    <property type="molecule type" value="Genomic_DNA"/>
</dbReference>
<proteinExistence type="predicted"/>
<evidence type="ECO:0000313" key="2">
    <source>
        <dbReference type="Proteomes" id="UP000029558"/>
    </source>
</evidence>
<sequence length="74" mass="8812">MPTRNENIIEIRKRLGKLTKNQLNYQYLDLLLEDKEKDNFSLKFTDVSLPKYPKNQSPWPFIYSATVSQDKSFN</sequence>
<dbReference type="AlphaFoldDB" id="A0AAC8VGK9"/>
<organism evidence="1 2">
    <name type="scientific">Piscirickettsia salmonis</name>
    <dbReference type="NCBI Taxonomy" id="1238"/>
    <lineage>
        <taxon>Bacteria</taxon>
        <taxon>Pseudomonadati</taxon>
        <taxon>Pseudomonadota</taxon>
        <taxon>Gammaproteobacteria</taxon>
        <taxon>Thiotrichales</taxon>
        <taxon>Piscirickettsiaceae</taxon>
        <taxon>Piscirickettsia</taxon>
    </lineage>
</organism>
<accession>A0AAC8VGK9</accession>
<reference evidence="1 2" key="1">
    <citation type="journal article" date="2014" name="Genome Announc.">
        <title>Comparative Genome Analysis of Two Isolates of the Fish Pathogen Piscirickettsia salmonis from Different Hosts Reveals Major Differences in Virulence-Associated Secretion Systems.</title>
        <authorList>
            <person name="Bohle H."/>
            <person name="Henriquez P."/>
            <person name="Grothusen H."/>
            <person name="Navas E."/>
            <person name="Sandoval A."/>
            <person name="Bustamante F."/>
            <person name="Bustos P."/>
            <person name="Mancilla M."/>
        </authorList>
    </citation>
    <scope>NUCLEOTIDE SEQUENCE [LARGE SCALE GENOMIC DNA]</scope>
    <source>
        <strain evidence="2">B1-32597</strain>
    </source>
</reference>
<dbReference type="RefSeq" id="WP_036771959.1">
    <property type="nucleotide sequence ID" value="NZ_CP012508.1"/>
</dbReference>
<dbReference type="Proteomes" id="UP000029558">
    <property type="component" value="Chromosome"/>
</dbReference>
<evidence type="ECO:0000313" key="1">
    <source>
        <dbReference type="EMBL" id="ALB22120.1"/>
    </source>
</evidence>
<gene>
    <name evidence="1" type="ORF">KU39_937</name>
</gene>